<comment type="caution">
    <text evidence="2">The sequence shown here is derived from an EMBL/GenBank/DDBJ whole genome shotgun (WGS) entry which is preliminary data.</text>
</comment>
<evidence type="ECO:0000313" key="3">
    <source>
        <dbReference type="Proteomes" id="UP001154312"/>
    </source>
</evidence>
<reference evidence="2" key="1">
    <citation type="submission" date="2022-02" db="EMBL/GenBank/DDBJ databases">
        <authorList>
            <person name="Leng L."/>
        </authorList>
    </citation>
    <scope>NUCLEOTIDE SEQUENCE</scope>
    <source>
        <strain evidence="2">JI</strain>
    </source>
</reference>
<feature type="domain" description="Flagellar hook-length control protein-like C-terminal" evidence="1">
    <location>
        <begin position="102"/>
        <end position="174"/>
    </location>
</feature>
<keyword evidence="3" id="KW-1185">Reference proteome</keyword>
<keyword evidence="2" id="KW-0966">Cell projection</keyword>
<dbReference type="Pfam" id="PF02120">
    <property type="entry name" value="Flg_hook"/>
    <property type="match status" value="1"/>
</dbReference>
<evidence type="ECO:0000259" key="1">
    <source>
        <dbReference type="Pfam" id="PF02120"/>
    </source>
</evidence>
<proteinExistence type="predicted"/>
<evidence type="ECO:0000313" key="2">
    <source>
        <dbReference type="EMBL" id="MDF9409981.1"/>
    </source>
</evidence>
<dbReference type="Proteomes" id="UP001154312">
    <property type="component" value="Unassembled WGS sequence"/>
</dbReference>
<accession>A0A9X4H3Z1</accession>
<dbReference type="RefSeq" id="WP_277445515.1">
    <property type="nucleotide sequence ID" value="NZ_JAKOAV010000055.1"/>
</dbReference>
<keyword evidence="2" id="KW-0969">Cilium</keyword>
<dbReference type="InterPro" id="IPR021136">
    <property type="entry name" value="Flagellar_hook_control-like_C"/>
</dbReference>
<keyword evidence="2" id="KW-0282">Flagellum</keyword>
<name>A0A9X4H3Z1_9FIRM</name>
<gene>
    <name evidence="2" type="ORF">L7E55_16790</name>
</gene>
<organism evidence="2 3">
    <name type="scientific">Pelotomaculum isophthalicicum JI</name>
    <dbReference type="NCBI Taxonomy" id="947010"/>
    <lineage>
        <taxon>Bacteria</taxon>
        <taxon>Bacillati</taxon>
        <taxon>Bacillota</taxon>
        <taxon>Clostridia</taxon>
        <taxon>Eubacteriales</taxon>
        <taxon>Desulfotomaculaceae</taxon>
        <taxon>Pelotomaculum</taxon>
    </lineage>
</organism>
<sequence length="198" mass="22314">MNINLLTNLLFEMTNRNISKVSPAPKPEGAASTRDAMALGKKVLEALDNSQPEKLPTRVETKQIIEPTVNSPAFTPLPLRSELFPEARFFARLNERNAADSATVDRPVTEIFVHIDTDNMGHIWINLSWRNNFLSVKYFTENENSSKILRENFSPIRDALKEIGFNEVSLTSQARAGLGGLTNELLPKFEAYLLNREI</sequence>
<dbReference type="AlphaFoldDB" id="A0A9X4H3Z1"/>
<protein>
    <submittedName>
        <fullName evidence="2">Flagellar hook-length control protein FliK</fullName>
    </submittedName>
</protein>
<dbReference type="EMBL" id="JAKOAV010000055">
    <property type="protein sequence ID" value="MDF9409981.1"/>
    <property type="molecule type" value="Genomic_DNA"/>
</dbReference>